<feature type="compositionally biased region" description="Acidic residues" evidence="1">
    <location>
        <begin position="193"/>
        <end position="218"/>
    </location>
</feature>
<evidence type="ECO:0000256" key="2">
    <source>
        <dbReference type="SAM" id="Phobius"/>
    </source>
</evidence>
<keyword evidence="2" id="KW-0472">Membrane</keyword>
<dbReference type="OrthoDB" id="3296726at2"/>
<dbReference type="Gene3D" id="2.60.40.2230">
    <property type="entry name" value="Uncharacterised protein YcnI-like PF07987, DUF1775"/>
    <property type="match status" value="1"/>
</dbReference>
<feature type="transmembrane region" description="Helical" evidence="2">
    <location>
        <begin position="224"/>
        <end position="242"/>
    </location>
</feature>
<keyword evidence="3" id="KW-0732">Signal</keyword>
<evidence type="ECO:0000313" key="6">
    <source>
        <dbReference type="Proteomes" id="UP000295345"/>
    </source>
</evidence>
<dbReference type="InterPro" id="IPR012533">
    <property type="entry name" value="YcnI-copper_dom"/>
</dbReference>
<reference evidence="5 6" key="1">
    <citation type="submission" date="2019-03" db="EMBL/GenBank/DDBJ databases">
        <title>Draft genome sequences of novel Actinobacteria.</title>
        <authorList>
            <person name="Sahin N."/>
            <person name="Ay H."/>
            <person name="Saygin H."/>
        </authorList>
    </citation>
    <scope>NUCLEOTIDE SEQUENCE [LARGE SCALE GENOMIC DNA]</scope>
    <source>
        <strain evidence="5 6">DSM 41900</strain>
    </source>
</reference>
<accession>A0A4R4SER7</accession>
<feature type="signal peptide" evidence="3">
    <location>
        <begin position="1"/>
        <end position="33"/>
    </location>
</feature>
<dbReference type="InterPro" id="IPR006311">
    <property type="entry name" value="TAT_signal"/>
</dbReference>
<dbReference type="AlphaFoldDB" id="A0A4R4SER7"/>
<comment type="caution">
    <text evidence="5">The sequence shown here is derived from an EMBL/GenBank/DDBJ whole genome shotgun (WGS) entry which is preliminary data.</text>
</comment>
<sequence length="248" mass="25537">MSRTNPSRALRRAAVAASAAVAAVLLTATPSLAHVEVEADTPQALAENVTLSFLAESESASEGITELRVVLPEGIAPRDVTYVEGPEGWEFTATDDGYTVAGPAVAAGEGAEYAVAVRQLPDAEELVFKTLQTYEDGRIDRWIELDAADSGGHGNEAPRLALEPAAPGATPVEPVDEAPADEDSAAAAPEAETTPETEPAESEESPAESETAAEDDESGGLSTGVWIAVGVALLGGVAVYLVRRRSAS</sequence>
<evidence type="ECO:0000256" key="1">
    <source>
        <dbReference type="SAM" id="MobiDB-lite"/>
    </source>
</evidence>
<dbReference type="Pfam" id="PF07987">
    <property type="entry name" value="DUF1775"/>
    <property type="match status" value="1"/>
</dbReference>
<name>A0A4R4SER7_9ACTN</name>
<feature type="compositionally biased region" description="Acidic residues" evidence="1">
    <location>
        <begin position="174"/>
        <end position="184"/>
    </location>
</feature>
<keyword evidence="6" id="KW-1185">Reference proteome</keyword>
<evidence type="ECO:0000313" key="5">
    <source>
        <dbReference type="EMBL" id="TDC61838.1"/>
    </source>
</evidence>
<feature type="domain" description="YncI copper-binding" evidence="4">
    <location>
        <begin position="101"/>
        <end position="162"/>
    </location>
</feature>
<gene>
    <name evidence="5" type="ORF">E1283_35045</name>
</gene>
<dbReference type="Proteomes" id="UP000295345">
    <property type="component" value="Unassembled WGS sequence"/>
</dbReference>
<evidence type="ECO:0000259" key="4">
    <source>
        <dbReference type="Pfam" id="PF07987"/>
    </source>
</evidence>
<dbReference type="RefSeq" id="WP_132822206.1">
    <property type="nucleotide sequence ID" value="NZ_SMKI01000713.1"/>
</dbReference>
<feature type="chain" id="PRO_5020790228" evidence="3">
    <location>
        <begin position="34"/>
        <end position="248"/>
    </location>
</feature>
<evidence type="ECO:0000256" key="3">
    <source>
        <dbReference type="SAM" id="SignalP"/>
    </source>
</evidence>
<organism evidence="5 6">
    <name type="scientific">Streptomyces hainanensis</name>
    <dbReference type="NCBI Taxonomy" id="402648"/>
    <lineage>
        <taxon>Bacteria</taxon>
        <taxon>Bacillati</taxon>
        <taxon>Actinomycetota</taxon>
        <taxon>Actinomycetes</taxon>
        <taxon>Kitasatosporales</taxon>
        <taxon>Streptomycetaceae</taxon>
        <taxon>Streptomyces</taxon>
    </lineage>
</organism>
<dbReference type="InterPro" id="IPR038507">
    <property type="entry name" value="YcnI-like_sf"/>
</dbReference>
<dbReference type="EMBL" id="SMKI01000713">
    <property type="protein sequence ID" value="TDC61838.1"/>
    <property type="molecule type" value="Genomic_DNA"/>
</dbReference>
<protein>
    <submittedName>
        <fullName evidence="5">DUF1775 domain-containing protein</fullName>
    </submittedName>
</protein>
<keyword evidence="2" id="KW-0812">Transmembrane</keyword>
<keyword evidence="2" id="KW-1133">Transmembrane helix</keyword>
<dbReference type="PROSITE" id="PS51318">
    <property type="entry name" value="TAT"/>
    <property type="match status" value="1"/>
</dbReference>
<feature type="region of interest" description="Disordered" evidence="1">
    <location>
        <begin position="165"/>
        <end position="220"/>
    </location>
</feature>
<proteinExistence type="predicted"/>